<protein>
    <submittedName>
        <fullName evidence="1">Uncharacterized protein</fullName>
    </submittedName>
</protein>
<dbReference type="EMBL" id="JPLY01000001">
    <property type="protein sequence ID" value="KFC23474.1"/>
    <property type="molecule type" value="Genomic_DNA"/>
</dbReference>
<reference evidence="1 2" key="1">
    <citation type="submission" date="2014-07" db="EMBL/GenBank/DDBJ databases">
        <title>Epilithonimonas lactis LMG 22401 Genome.</title>
        <authorList>
            <person name="Pipes S.E."/>
            <person name="Stropko S.J."/>
        </authorList>
    </citation>
    <scope>NUCLEOTIDE SEQUENCE [LARGE SCALE GENOMIC DNA]</scope>
    <source>
        <strain evidence="1 2">LMG 24401</strain>
    </source>
</reference>
<sequence length="221" mass="25477">MTQRFLLKQLVLLVMICTMNQIYCQQNYKIFTGPLASVNTDFKPLGKDVLGSPYLTANFVPALVGDSQEVVQIRYDAYSDKIEVLNDGKVYEVPKSEELSRFKLTTTGVIIVYLKDYNGYFFRLVEGKNQLLKKETIKLQVTKTSVEPNSTIKEGYSKFERISPTYFIVSDQKIMKAPKNNKELLSYFPEKKSELEDFMKANKINVKQEESLVKMVTFLNK</sequence>
<evidence type="ECO:0000313" key="1">
    <source>
        <dbReference type="EMBL" id="KFC23474.1"/>
    </source>
</evidence>
<dbReference type="AlphaFoldDB" id="A0A085BLX9"/>
<proteinExistence type="predicted"/>
<dbReference type="OrthoDB" id="1262964at2"/>
<organism evidence="1 2">
    <name type="scientific">Epilithonimonas lactis</name>
    <dbReference type="NCBI Taxonomy" id="421072"/>
    <lineage>
        <taxon>Bacteria</taxon>
        <taxon>Pseudomonadati</taxon>
        <taxon>Bacteroidota</taxon>
        <taxon>Flavobacteriia</taxon>
        <taxon>Flavobacteriales</taxon>
        <taxon>Weeksellaceae</taxon>
        <taxon>Chryseobacterium group</taxon>
        <taxon>Epilithonimonas</taxon>
    </lineage>
</organism>
<dbReference type="eggNOG" id="ENOG5030UI7">
    <property type="taxonomic scope" value="Bacteria"/>
</dbReference>
<gene>
    <name evidence="1" type="ORF">IO89_02490</name>
</gene>
<dbReference type="STRING" id="421072.SAMN04488097_1461"/>
<keyword evidence="2" id="KW-1185">Reference proteome</keyword>
<dbReference type="Proteomes" id="UP000028623">
    <property type="component" value="Unassembled WGS sequence"/>
</dbReference>
<dbReference type="RefSeq" id="WP_034973315.1">
    <property type="nucleotide sequence ID" value="NZ_FOFI01000002.1"/>
</dbReference>
<accession>A0A085BLX9</accession>
<evidence type="ECO:0000313" key="2">
    <source>
        <dbReference type="Proteomes" id="UP000028623"/>
    </source>
</evidence>
<comment type="caution">
    <text evidence="1">The sequence shown here is derived from an EMBL/GenBank/DDBJ whole genome shotgun (WGS) entry which is preliminary data.</text>
</comment>
<name>A0A085BLX9_9FLAO</name>